<comment type="caution">
    <text evidence="2">The sequence shown here is derived from an EMBL/GenBank/DDBJ whole genome shotgun (WGS) entry which is preliminary data.</text>
</comment>
<evidence type="ECO:0000256" key="1">
    <source>
        <dbReference type="SAM" id="SignalP"/>
    </source>
</evidence>
<gene>
    <name evidence="2" type="ORF">RISK_006502</name>
</gene>
<feature type="signal peptide" evidence="1">
    <location>
        <begin position="1"/>
        <end position="30"/>
    </location>
</feature>
<dbReference type="PATRIC" id="fig|595434.4.peg.6184"/>
<evidence type="ECO:0000313" key="2">
    <source>
        <dbReference type="EMBL" id="KLU01346.1"/>
    </source>
</evidence>
<dbReference type="RefSeq" id="WP_047817309.1">
    <property type="nucleotide sequence ID" value="NZ_LECT01000054.1"/>
</dbReference>
<keyword evidence="2" id="KW-0812">Transmembrane</keyword>
<dbReference type="Proteomes" id="UP000036367">
    <property type="component" value="Unassembled WGS sequence"/>
</dbReference>
<reference evidence="2" key="1">
    <citation type="submission" date="2015-05" db="EMBL/GenBank/DDBJ databases">
        <title>Permanent draft genome of Rhodopirellula islandicus K833.</title>
        <authorList>
            <person name="Kizina J."/>
            <person name="Richter M."/>
            <person name="Glockner F.O."/>
            <person name="Harder J."/>
        </authorList>
    </citation>
    <scope>NUCLEOTIDE SEQUENCE [LARGE SCALE GENOMIC DNA]</scope>
    <source>
        <strain evidence="2">K833</strain>
    </source>
</reference>
<sequence length="228" mass="24022">MSRSIQFGRVACLGLFALTASVVFSSTASAFGPACCFCQAGRCNVEVDKEEVEVTCFDVECETICIPPLRFPWECGPLKKCGKVRTVKKLVTDKKKKTVCTYDWSAITCCPDCRHRARGIFGCGKGCSAGCCDSGSCDAGCESGCDVGGCEMGCCASIEAAASLPPAAFANNAGETMQLDQQESVALASAISRAEPDAEGWVTITNPNTTSLQAEDDLIETSVEVLSR</sequence>
<dbReference type="EMBL" id="LECT01000054">
    <property type="protein sequence ID" value="KLU01346.1"/>
    <property type="molecule type" value="Genomic_DNA"/>
</dbReference>
<dbReference type="OrthoDB" id="289236at2"/>
<accession>A0A0J1B4F3</accession>
<organism evidence="2 3">
    <name type="scientific">Rhodopirellula islandica</name>
    <dbReference type="NCBI Taxonomy" id="595434"/>
    <lineage>
        <taxon>Bacteria</taxon>
        <taxon>Pseudomonadati</taxon>
        <taxon>Planctomycetota</taxon>
        <taxon>Planctomycetia</taxon>
        <taxon>Pirellulales</taxon>
        <taxon>Pirellulaceae</taxon>
        <taxon>Rhodopirellula</taxon>
    </lineage>
</organism>
<feature type="chain" id="PRO_5005247826" evidence="1">
    <location>
        <begin position="31"/>
        <end position="228"/>
    </location>
</feature>
<proteinExistence type="predicted"/>
<protein>
    <submittedName>
        <fullName evidence="2">Signal peptide and transmembrane protein</fullName>
    </submittedName>
</protein>
<keyword evidence="2" id="KW-0472">Membrane</keyword>
<dbReference type="AlphaFoldDB" id="A0A0J1B4F3"/>
<keyword evidence="1" id="KW-0732">Signal</keyword>
<keyword evidence="3" id="KW-1185">Reference proteome</keyword>
<dbReference type="STRING" id="595434.RISK_006502"/>
<name>A0A0J1B4F3_RHOIS</name>
<evidence type="ECO:0000313" key="3">
    <source>
        <dbReference type="Proteomes" id="UP000036367"/>
    </source>
</evidence>